<keyword evidence="9" id="KW-1185">Reference proteome</keyword>
<evidence type="ECO:0000256" key="1">
    <source>
        <dbReference type="ARBA" id="ARBA00021390"/>
    </source>
</evidence>
<evidence type="ECO:0000259" key="7">
    <source>
        <dbReference type="PROSITE" id="PS51000"/>
    </source>
</evidence>
<evidence type="ECO:0000256" key="3">
    <source>
        <dbReference type="ARBA" id="ARBA00023015"/>
    </source>
</evidence>
<dbReference type="InterPro" id="IPR018356">
    <property type="entry name" value="Tscrpt_reg_HTH_DeoR_CS"/>
</dbReference>
<protein>
    <recommendedName>
        <fullName evidence="1">Lactose phosphotransferase system repressor</fullName>
    </recommendedName>
</protein>
<dbReference type="InterPro" id="IPR014036">
    <property type="entry name" value="DeoR-like_C"/>
</dbReference>
<reference evidence="8 9" key="1">
    <citation type="journal article" date="2019" name="Int. J. Syst. Evol. Microbiol.">
        <title>The Global Catalogue of Microorganisms (GCM) 10K type strain sequencing project: providing services to taxonomists for standard genome sequencing and annotation.</title>
        <authorList>
            <consortium name="The Broad Institute Genomics Platform"/>
            <consortium name="The Broad Institute Genome Sequencing Center for Infectious Disease"/>
            <person name="Wu L."/>
            <person name="Ma J."/>
        </authorList>
    </citation>
    <scope>NUCLEOTIDE SEQUENCE [LARGE SCALE GENOMIC DNA]</scope>
    <source>
        <strain evidence="8 9">JCM 15672</strain>
    </source>
</reference>
<dbReference type="InterPro" id="IPR036388">
    <property type="entry name" value="WH-like_DNA-bd_sf"/>
</dbReference>
<dbReference type="PROSITE" id="PS51000">
    <property type="entry name" value="HTH_DEOR_2"/>
    <property type="match status" value="1"/>
</dbReference>
<keyword evidence="5" id="KW-0804">Transcription</keyword>
<dbReference type="SMART" id="SM01134">
    <property type="entry name" value="DeoRC"/>
    <property type="match status" value="1"/>
</dbReference>
<evidence type="ECO:0000256" key="6">
    <source>
        <dbReference type="ARBA" id="ARBA00024937"/>
    </source>
</evidence>
<dbReference type="Gene3D" id="1.10.10.10">
    <property type="entry name" value="Winged helix-like DNA-binding domain superfamily/Winged helix DNA-binding domain"/>
    <property type="match status" value="1"/>
</dbReference>
<dbReference type="SMART" id="SM00420">
    <property type="entry name" value="HTH_DEOR"/>
    <property type="match status" value="1"/>
</dbReference>
<keyword evidence="3" id="KW-0805">Transcription regulation</keyword>
<dbReference type="RefSeq" id="WP_344377846.1">
    <property type="nucleotide sequence ID" value="NZ_BAAAPW010000007.1"/>
</dbReference>
<dbReference type="Proteomes" id="UP001501196">
    <property type="component" value="Unassembled WGS sequence"/>
</dbReference>
<evidence type="ECO:0000256" key="2">
    <source>
        <dbReference type="ARBA" id="ARBA00022491"/>
    </source>
</evidence>
<feature type="domain" description="HTH deoR-type" evidence="7">
    <location>
        <begin position="3"/>
        <end position="58"/>
    </location>
</feature>
<name>A0ABN2UWP7_9MICO</name>
<dbReference type="SUPFAM" id="SSF46785">
    <property type="entry name" value="Winged helix' DNA-binding domain"/>
    <property type="match status" value="1"/>
</dbReference>
<accession>A0ABN2UWP7</accession>
<dbReference type="PROSITE" id="PS00894">
    <property type="entry name" value="HTH_DEOR_1"/>
    <property type="match status" value="1"/>
</dbReference>
<evidence type="ECO:0000256" key="4">
    <source>
        <dbReference type="ARBA" id="ARBA00023125"/>
    </source>
</evidence>
<dbReference type="InterPro" id="IPR001034">
    <property type="entry name" value="DeoR_HTH"/>
</dbReference>
<evidence type="ECO:0000256" key="5">
    <source>
        <dbReference type="ARBA" id="ARBA00023163"/>
    </source>
</evidence>
<evidence type="ECO:0000313" key="8">
    <source>
        <dbReference type="EMBL" id="GAA2044599.1"/>
    </source>
</evidence>
<dbReference type="SUPFAM" id="SSF100950">
    <property type="entry name" value="NagB/RpiA/CoA transferase-like"/>
    <property type="match status" value="1"/>
</dbReference>
<proteinExistence type="predicted"/>
<dbReference type="EMBL" id="BAAAPW010000007">
    <property type="protein sequence ID" value="GAA2044599.1"/>
    <property type="molecule type" value="Genomic_DNA"/>
</dbReference>
<dbReference type="Pfam" id="PF08220">
    <property type="entry name" value="HTH_DeoR"/>
    <property type="match status" value="1"/>
</dbReference>
<dbReference type="Gene3D" id="3.40.50.1360">
    <property type="match status" value="1"/>
</dbReference>
<keyword evidence="4 8" id="KW-0238">DNA-binding</keyword>
<keyword evidence="2" id="KW-0678">Repressor</keyword>
<dbReference type="GO" id="GO:0003677">
    <property type="term" value="F:DNA binding"/>
    <property type="evidence" value="ECO:0007669"/>
    <property type="project" value="UniProtKB-KW"/>
</dbReference>
<sequence>MYAMERHEHILEALARTGRVSVAGLADELDVTAETIRRDLDALEQAGHLRRVHGGAVSASRASLAETTVLERTGQHTDAKRAIANEALALVPPTFRGSILLDAGTTTGALAEALVGWRPEPGTPPLTVYTNSVPIAALLHGSPDLVVRVVGGTIRGITSAAVGPAAIAQLAEIRPDIAFIGTNGVSAEFGLSTPDELEAQVKQAMVDRARLAVVLVDSSKHDDEALQRFAALDEVDVLITDAPPGPALAVALDEAEVEVRVA</sequence>
<gene>
    <name evidence="8" type="ORF">GCM10009819_34550</name>
</gene>
<dbReference type="InterPro" id="IPR050313">
    <property type="entry name" value="Carb_Metab_HTH_regulators"/>
</dbReference>
<comment type="function">
    <text evidence="6">Repressor of the lactose catabolism operon. Galactose-6-phosphate is the inducer.</text>
</comment>
<dbReference type="InterPro" id="IPR036390">
    <property type="entry name" value="WH_DNA-bd_sf"/>
</dbReference>
<evidence type="ECO:0000313" key="9">
    <source>
        <dbReference type="Proteomes" id="UP001501196"/>
    </source>
</evidence>
<dbReference type="Pfam" id="PF00455">
    <property type="entry name" value="DeoRC"/>
    <property type="match status" value="1"/>
</dbReference>
<organism evidence="8 9">
    <name type="scientific">Agromyces tropicus</name>
    <dbReference type="NCBI Taxonomy" id="555371"/>
    <lineage>
        <taxon>Bacteria</taxon>
        <taxon>Bacillati</taxon>
        <taxon>Actinomycetota</taxon>
        <taxon>Actinomycetes</taxon>
        <taxon>Micrococcales</taxon>
        <taxon>Microbacteriaceae</taxon>
        <taxon>Agromyces</taxon>
    </lineage>
</organism>
<dbReference type="PANTHER" id="PTHR30363">
    <property type="entry name" value="HTH-TYPE TRANSCRIPTIONAL REGULATOR SRLR-RELATED"/>
    <property type="match status" value="1"/>
</dbReference>
<dbReference type="InterPro" id="IPR037171">
    <property type="entry name" value="NagB/RpiA_transferase-like"/>
</dbReference>
<comment type="caution">
    <text evidence="8">The sequence shown here is derived from an EMBL/GenBank/DDBJ whole genome shotgun (WGS) entry which is preliminary data.</text>
</comment>
<dbReference type="PRINTS" id="PR00037">
    <property type="entry name" value="HTHLACR"/>
</dbReference>
<dbReference type="PANTHER" id="PTHR30363:SF4">
    <property type="entry name" value="GLYCEROL-3-PHOSPHATE REGULON REPRESSOR"/>
    <property type="match status" value="1"/>
</dbReference>